<organism evidence="3">
    <name type="scientific">Anoplophora glabripennis</name>
    <name type="common">Asian longhorn beetle</name>
    <name type="synonym">Anoplophora nobilis</name>
    <dbReference type="NCBI Taxonomy" id="217634"/>
    <lineage>
        <taxon>Eukaryota</taxon>
        <taxon>Metazoa</taxon>
        <taxon>Ecdysozoa</taxon>
        <taxon>Arthropoda</taxon>
        <taxon>Hexapoda</taxon>
        <taxon>Insecta</taxon>
        <taxon>Pterygota</taxon>
        <taxon>Neoptera</taxon>
        <taxon>Endopterygota</taxon>
        <taxon>Coleoptera</taxon>
        <taxon>Polyphaga</taxon>
        <taxon>Cucujiformia</taxon>
        <taxon>Chrysomeloidea</taxon>
        <taxon>Cerambycidae</taxon>
        <taxon>Lamiinae</taxon>
        <taxon>Lamiini</taxon>
        <taxon>Anoplophora</taxon>
    </lineage>
</organism>
<evidence type="ECO:0008006" key="4">
    <source>
        <dbReference type="Google" id="ProtNLM"/>
    </source>
</evidence>
<dbReference type="InterPro" id="IPR046349">
    <property type="entry name" value="C1-like_sf"/>
</dbReference>
<dbReference type="AlphaFoldDB" id="V5GES4"/>
<feature type="compositionally biased region" description="Low complexity" evidence="2">
    <location>
        <begin position="151"/>
        <end position="169"/>
    </location>
</feature>
<feature type="non-terminal residue" evidence="3">
    <location>
        <position position="226"/>
    </location>
</feature>
<proteinExistence type="predicted"/>
<feature type="compositionally biased region" description="Polar residues" evidence="2">
    <location>
        <begin position="170"/>
        <end position="185"/>
    </location>
</feature>
<accession>V5GES4</accession>
<feature type="coiled-coil region" evidence="1">
    <location>
        <begin position="93"/>
        <end position="120"/>
    </location>
</feature>
<feature type="region of interest" description="Disordered" evidence="2">
    <location>
        <begin position="147"/>
        <end position="185"/>
    </location>
</feature>
<dbReference type="SUPFAM" id="SSF57889">
    <property type="entry name" value="Cysteine-rich domain"/>
    <property type="match status" value="1"/>
</dbReference>
<name>V5GES4_ANOGL</name>
<dbReference type="EMBL" id="GALX01008279">
    <property type="protein sequence ID" value="JAB60187.1"/>
    <property type="molecule type" value="Transcribed_RNA"/>
</dbReference>
<evidence type="ECO:0000313" key="3">
    <source>
        <dbReference type="EMBL" id="JAB60187.1"/>
    </source>
</evidence>
<feature type="non-terminal residue" evidence="3">
    <location>
        <position position="1"/>
    </location>
</feature>
<evidence type="ECO:0000256" key="2">
    <source>
        <dbReference type="SAM" id="MobiDB-lite"/>
    </source>
</evidence>
<evidence type="ECO:0000256" key="1">
    <source>
        <dbReference type="SAM" id="Coils"/>
    </source>
</evidence>
<reference evidence="3" key="1">
    <citation type="submission" date="2013-07" db="EMBL/GenBank/DDBJ databases">
        <title>Midgut Transcriptome Profiling of Anoplphora glabripennis, a Lignocellulose Degrading, Wood-Boring Cerambycid.</title>
        <authorList>
            <person name="Scully E.D."/>
            <person name="Hoover K."/>
            <person name="Carlson J.E."/>
            <person name="Tien M."/>
            <person name="Geib S.M."/>
        </authorList>
    </citation>
    <scope>NUCLEOTIDE SEQUENCE</scope>
</reference>
<protein>
    <recommendedName>
        <fullName evidence="4">Phorbol-ester/DAG-type domain-containing protein</fullName>
    </recommendedName>
</protein>
<keyword evidence="1" id="KW-0175">Coiled coil</keyword>
<sequence>TFGADGSENALTCKRCKSKLVNGIKCRNCDNVFHFSCAKYCSYVKVSEDRSSLICCENKSVPNSDVEAAFFDAMEEVSNSDNKVDVHIFTYIIKQKDALISELREKIDLLNVQIDLLNKLSVAPHGNLQKDIPKTVYKARLSEKQEEVKTIKNTPKNTPNKNPPKVNVNELSDVNNKKGNPNLQRSQVSAEILKVQTQLKCQDIINLATDDNSPMSQHEYNPTQPA</sequence>